<gene>
    <name evidence="2" type="ORF">SORBI_3001G384800</name>
</gene>
<dbReference type="PANTHER" id="PTHR33971">
    <property type="entry name" value="OS06G0232000 PROTEIN"/>
    <property type="match status" value="1"/>
</dbReference>
<dbReference type="OMA" id="QAEDSYS"/>
<dbReference type="eggNOG" id="ENOG502RZHN">
    <property type="taxonomic scope" value="Eukaryota"/>
</dbReference>
<evidence type="ECO:0000313" key="2">
    <source>
        <dbReference type="EMBL" id="KXG39454.1"/>
    </source>
</evidence>
<feature type="region of interest" description="Disordered" evidence="1">
    <location>
        <begin position="1"/>
        <end position="23"/>
    </location>
</feature>
<dbReference type="PANTHER" id="PTHR33971:SF7">
    <property type="match status" value="1"/>
</dbReference>
<sequence>MAPADAGDFLLDADDDDFFGDYNPHPYQGGYDLAATFGTPLPPSSNICYPVSSSSAATAAVPAIPSPPPSSTPKPEEPHGDEKAQRDPAHEIPDAFPDGAAKEEKARRDRRRGRGFWRKCVRVLDYLFCYKDPYKEQRIVVDSYVVPVCVIRKESGEDAISVEVEVAPQSVGMVEADDATGELVQTNDLSWHSNNRDETDTCSQSMSNSYYTSSFARSYGLHGVLGKPDWFLNFSYSESHLAEEFQHEVALSYNNECKISDQPIHCYHHHCYIQSLDVQVKPPEPVSSERLKYYEHFSTYGDQSDIHILETPAHAHNIQSYTRTSDLPLEPFKPSYSENWGFYDAYTQGNALENDKYSLVSGEYGGIGSLFISPFYPGETESFELVPGDEHASFEHNWHNLRYRNMPMDDVSLITQPAEDSYSMMNGSSWPFEEHSAYNV</sequence>
<accession>A0A1B6QNG9</accession>
<dbReference type="OrthoDB" id="768992at2759"/>
<name>A0A1B6QNG9_SORBI</name>
<reference evidence="2 3" key="1">
    <citation type="journal article" date="2009" name="Nature">
        <title>The Sorghum bicolor genome and the diversification of grasses.</title>
        <authorList>
            <person name="Paterson A.H."/>
            <person name="Bowers J.E."/>
            <person name="Bruggmann R."/>
            <person name="Dubchak I."/>
            <person name="Grimwood J."/>
            <person name="Gundlach H."/>
            <person name="Haberer G."/>
            <person name="Hellsten U."/>
            <person name="Mitros T."/>
            <person name="Poliakov A."/>
            <person name="Schmutz J."/>
            <person name="Spannagl M."/>
            <person name="Tang H."/>
            <person name="Wang X."/>
            <person name="Wicker T."/>
            <person name="Bharti A.K."/>
            <person name="Chapman J."/>
            <person name="Feltus F.A."/>
            <person name="Gowik U."/>
            <person name="Grigoriev I.V."/>
            <person name="Lyons E."/>
            <person name="Maher C.A."/>
            <person name="Martis M."/>
            <person name="Narechania A."/>
            <person name="Otillar R.P."/>
            <person name="Penning B.W."/>
            <person name="Salamov A.A."/>
            <person name="Wang Y."/>
            <person name="Zhang L."/>
            <person name="Carpita N.C."/>
            <person name="Freeling M."/>
            <person name="Gingle A.R."/>
            <person name="Hash C.T."/>
            <person name="Keller B."/>
            <person name="Klein P."/>
            <person name="Kresovich S."/>
            <person name="McCann M.C."/>
            <person name="Ming R."/>
            <person name="Peterson D.G."/>
            <person name="Mehboob-ur-Rahman"/>
            <person name="Ware D."/>
            <person name="Westhoff P."/>
            <person name="Mayer K.F."/>
            <person name="Messing J."/>
            <person name="Rokhsar D.S."/>
        </authorList>
    </citation>
    <scope>NUCLEOTIDE SEQUENCE [LARGE SCALE GENOMIC DNA]</scope>
    <source>
        <strain evidence="3">cv. BTx623</strain>
    </source>
</reference>
<evidence type="ECO:0000256" key="1">
    <source>
        <dbReference type="SAM" id="MobiDB-lite"/>
    </source>
</evidence>
<dbReference type="GO" id="GO:0070300">
    <property type="term" value="F:phosphatidic acid binding"/>
    <property type="evidence" value="ECO:0007669"/>
    <property type="project" value="InterPro"/>
</dbReference>
<organism evidence="2 3">
    <name type="scientific">Sorghum bicolor</name>
    <name type="common">Sorghum</name>
    <name type="synonym">Sorghum vulgare</name>
    <dbReference type="NCBI Taxonomy" id="4558"/>
    <lineage>
        <taxon>Eukaryota</taxon>
        <taxon>Viridiplantae</taxon>
        <taxon>Streptophyta</taxon>
        <taxon>Embryophyta</taxon>
        <taxon>Tracheophyta</taxon>
        <taxon>Spermatophyta</taxon>
        <taxon>Magnoliopsida</taxon>
        <taxon>Liliopsida</taxon>
        <taxon>Poales</taxon>
        <taxon>Poaceae</taxon>
        <taxon>PACMAD clade</taxon>
        <taxon>Panicoideae</taxon>
        <taxon>Andropogonodae</taxon>
        <taxon>Andropogoneae</taxon>
        <taxon>Sorghinae</taxon>
        <taxon>Sorghum</taxon>
    </lineage>
</organism>
<reference evidence="3" key="2">
    <citation type="journal article" date="2018" name="Plant J.">
        <title>The Sorghum bicolor reference genome: improved assembly, gene annotations, a transcriptome atlas, and signatures of genome organization.</title>
        <authorList>
            <person name="McCormick R.F."/>
            <person name="Truong S.K."/>
            <person name="Sreedasyam A."/>
            <person name="Jenkins J."/>
            <person name="Shu S."/>
            <person name="Sims D."/>
            <person name="Kennedy M."/>
            <person name="Amirebrahimi M."/>
            <person name="Weers B.D."/>
            <person name="McKinley B."/>
            <person name="Mattison A."/>
            <person name="Morishige D.T."/>
            <person name="Grimwood J."/>
            <person name="Schmutz J."/>
            <person name="Mullet J.E."/>
        </authorList>
    </citation>
    <scope>NUCLEOTIDE SEQUENCE [LARGE SCALE GENOMIC DNA]</scope>
    <source>
        <strain evidence="3">cv. BTx623</strain>
    </source>
</reference>
<proteinExistence type="predicted"/>
<keyword evidence="3" id="KW-1185">Reference proteome</keyword>
<feature type="compositionally biased region" description="Basic and acidic residues" evidence="1">
    <location>
        <begin position="74"/>
        <end position="93"/>
    </location>
</feature>
<protein>
    <submittedName>
        <fullName evidence="2">Uncharacterized protein</fullName>
    </submittedName>
</protein>
<dbReference type="InParanoid" id="A0A1B6QNG9"/>
<evidence type="ECO:0000313" key="3">
    <source>
        <dbReference type="Proteomes" id="UP000000768"/>
    </source>
</evidence>
<dbReference type="EMBL" id="CM000760">
    <property type="protein sequence ID" value="KXG39454.1"/>
    <property type="molecule type" value="Genomic_DNA"/>
</dbReference>
<dbReference type="Proteomes" id="UP000000768">
    <property type="component" value="Chromosome 1"/>
</dbReference>
<feature type="region of interest" description="Disordered" evidence="1">
    <location>
        <begin position="59"/>
        <end position="108"/>
    </location>
</feature>
<dbReference type="Gramene" id="KXG39454">
    <property type="protein sequence ID" value="KXG39454"/>
    <property type="gene ID" value="SORBI_3001G384800"/>
</dbReference>
<feature type="compositionally biased region" description="Low complexity" evidence="1">
    <location>
        <begin position="1"/>
        <end position="10"/>
    </location>
</feature>
<dbReference type="InterPro" id="IPR038943">
    <property type="entry name" value="PLDrp1-like"/>
</dbReference>
<dbReference type="AlphaFoldDB" id="A0A1B6QNG9"/>